<proteinExistence type="predicted"/>
<evidence type="ECO:0000313" key="2">
    <source>
        <dbReference type="Proteomes" id="UP001144096"/>
    </source>
</evidence>
<sequence>MTEPFAEGADYVEFKEIESENSLREFVAGMFSWSPAWMKALFGVRVLLAKALRLRTAAVPRFGKLRPDDVGFAPGDRVAFFTVRAGEPERYLVLGIDDNHLNGYLTVEAVPRGFRLGTIVHFHNRVGRAYLALIKPFHHLGIRSMLRAGAARGA</sequence>
<comment type="caution">
    <text evidence="1">The sequence shown here is derived from an EMBL/GenBank/DDBJ whole genome shotgun (WGS) entry which is preliminary data.</text>
</comment>
<gene>
    <name evidence="1" type="ORF">M8542_03325</name>
</gene>
<dbReference type="RefSeq" id="WP_257918461.1">
    <property type="nucleotide sequence ID" value="NZ_JAMXQV010000001.1"/>
</dbReference>
<organism evidence="1 2">
    <name type="scientific">Amycolatopsis iheyensis</name>
    <dbReference type="NCBI Taxonomy" id="2945988"/>
    <lineage>
        <taxon>Bacteria</taxon>
        <taxon>Bacillati</taxon>
        <taxon>Actinomycetota</taxon>
        <taxon>Actinomycetes</taxon>
        <taxon>Pseudonocardiales</taxon>
        <taxon>Pseudonocardiaceae</taxon>
        <taxon>Amycolatopsis</taxon>
    </lineage>
</organism>
<dbReference type="AlphaFoldDB" id="A0A9X2SJ31"/>
<reference evidence="1" key="1">
    <citation type="submission" date="2022-06" db="EMBL/GenBank/DDBJ databases">
        <title>Amycolatopsis iheyaensis sp. nov., a new species of the genus Amycolatopsis isolated from soil in Iheya island, Japan.</title>
        <authorList>
            <person name="Ngamcharungchit C."/>
            <person name="Kanto H."/>
            <person name="Take A."/>
            <person name="Intra B."/>
            <person name="Matsumoto A."/>
            <person name="Panbangred W."/>
            <person name="Inahashi Y."/>
        </authorList>
    </citation>
    <scope>NUCLEOTIDE SEQUENCE</scope>
    <source>
        <strain evidence="1">OK19-0408</strain>
    </source>
</reference>
<name>A0A9X2SJ31_9PSEU</name>
<dbReference type="Proteomes" id="UP001144096">
    <property type="component" value="Unassembled WGS sequence"/>
</dbReference>
<protein>
    <submittedName>
        <fullName evidence="1">DUF2867 domain-containing protein</fullName>
    </submittedName>
</protein>
<dbReference type="InterPro" id="IPR021295">
    <property type="entry name" value="DUF2867"/>
</dbReference>
<dbReference type="EMBL" id="JAMXQV010000001">
    <property type="protein sequence ID" value="MCR6481840.1"/>
    <property type="molecule type" value="Genomic_DNA"/>
</dbReference>
<keyword evidence="2" id="KW-1185">Reference proteome</keyword>
<dbReference type="Pfam" id="PF11066">
    <property type="entry name" value="DUF2867"/>
    <property type="match status" value="1"/>
</dbReference>
<evidence type="ECO:0000313" key="1">
    <source>
        <dbReference type="EMBL" id="MCR6481840.1"/>
    </source>
</evidence>
<accession>A0A9X2SJ31</accession>